<evidence type="ECO:0000313" key="2">
    <source>
        <dbReference type="Proteomes" id="UP001054945"/>
    </source>
</evidence>
<gene>
    <name evidence="1" type="ORF">CEXT_80101</name>
</gene>
<reference evidence="1 2" key="1">
    <citation type="submission" date="2021-06" db="EMBL/GenBank/DDBJ databases">
        <title>Caerostris extrusa draft genome.</title>
        <authorList>
            <person name="Kono N."/>
            <person name="Arakawa K."/>
        </authorList>
    </citation>
    <scope>NUCLEOTIDE SEQUENCE [LARGE SCALE GENOMIC DNA]</scope>
</reference>
<dbReference type="Proteomes" id="UP001054945">
    <property type="component" value="Unassembled WGS sequence"/>
</dbReference>
<keyword evidence="2" id="KW-1185">Reference proteome</keyword>
<dbReference type="AlphaFoldDB" id="A0AAV4SX53"/>
<comment type="caution">
    <text evidence="1">The sequence shown here is derived from an EMBL/GenBank/DDBJ whole genome shotgun (WGS) entry which is preliminary data.</text>
</comment>
<name>A0AAV4SX53_CAEEX</name>
<proteinExistence type="predicted"/>
<accession>A0AAV4SX53</accession>
<dbReference type="EMBL" id="BPLR01010390">
    <property type="protein sequence ID" value="GIY39038.1"/>
    <property type="molecule type" value="Genomic_DNA"/>
</dbReference>
<protein>
    <submittedName>
        <fullName evidence="1">Uncharacterized protein</fullName>
    </submittedName>
</protein>
<evidence type="ECO:0000313" key="1">
    <source>
        <dbReference type="EMBL" id="GIY39038.1"/>
    </source>
</evidence>
<sequence>MNNRLSAERYFSYSDSSGRKHQELHSVLREPFFFIHRPVYFSSQRVPPGLIDDLTRFWVRPGVKKILSRKLTMNIMMGNRQVHDGKTFPSRKTLKCNRGAICLPHEETYIMDIEYLYKIQ</sequence>
<organism evidence="1 2">
    <name type="scientific">Caerostris extrusa</name>
    <name type="common">Bark spider</name>
    <name type="synonym">Caerostris bankana</name>
    <dbReference type="NCBI Taxonomy" id="172846"/>
    <lineage>
        <taxon>Eukaryota</taxon>
        <taxon>Metazoa</taxon>
        <taxon>Ecdysozoa</taxon>
        <taxon>Arthropoda</taxon>
        <taxon>Chelicerata</taxon>
        <taxon>Arachnida</taxon>
        <taxon>Araneae</taxon>
        <taxon>Araneomorphae</taxon>
        <taxon>Entelegynae</taxon>
        <taxon>Araneoidea</taxon>
        <taxon>Araneidae</taxon>
        <taxon>Caerostris</taxon>
    </lineage>
</organism>